<dbReference type="SUPFAM" id="SSF53335">
    <property type="entry name" value="S-adenosyl-L-methionine-dependent methyltransferases"/>
    <property type="match status" value="1"/>
</dbReference>
<evidence type="ECO:0000313" key="7">
    <source>
        <dbReference type="Proteomes" id="UP000256970"/>
    </source>
</evidence>
<dbReference type="PROSITE" id="PS51683">
    <property type="entry name" value="SAM_OMT_II"/>
    <property type="match status" value="1"/>
</dbReference>
<accession>A0A383V5N4</accession>
<keyword evidence="3" id="KW-0949">S-adenosyl-L-methionine</keyword>
<organism evidence="6 7">
    <name type="scientific">Tetradesmus obliquus</name>
    <name type="common">Green alga</name>
    <name type="synonym">Acutodesmus obliquus</name>
    <dbReference type="NCBI Taxonomy" id="3088"/>
    <lineage>
        <taxon>Eukaryota</taxon>
        <taxon>Viridiplantae</taxon>
        <taxon>Chlorophyta</taxon>
        <taxon>core chlorophytes</taxon>
        <taxon>Chlorophyceae</taxon>
        <taxon>CS clade</taxon>
        <taxon>Sphaeropleales</taxon>
        <taxon>Scenedesmaceae</taxon>
        <taxon>Tetradesmus</taxon>
    </lineage>
</organism>
<name>A0A383V5N4_TETOB</name>
<dbReference type="InterPro" id="IPR001077">
    <property type="entry name" value="COMT_C"/>
</dbReference>
<dbReference type="AlphaFoldDB" id="A0A383V5N4"/>
<keyword evidence="2" id="KW-0808">Transferase</keyword>
<gene>
    <name evidence="6" type="ORF">BQ4739_LOCUS673</name>
</gene>
<keyword evidence="1" id="KW-0489">Methyltransferase</keyword>
<dbReference type="Gene3D" id="3.40.50.150">
    <property type="entry name" value="Vaccinia Virus protein VP39"/>
    <property type="match status" value="1"/>
</dbReference>
<dbReference type="SUPFAM" id="SSF46785">
    <property type="entry name" value="Winged helix' DNA-binding domain"/>
    <property type="match status" value="1"/>
</dbReference>
<evidence type="ECO:0000256" key="1">
    <source>
        <dbReference type="ARBA" id="ARBA00022603"/>
    </source>
</evidence>
<dbReference type="STRING" id="3088.A0A383V5N4"/>
<dbReference type="EMBL" id="FNXT01000045">
    <property type="protein sequence ID" value="SZX60092.1"/>
    <property type="molecule type" value="Genomic_DNA"/>
</dbReference>
<dbReference type="InterPro" id="IPR016461">
    <property type="entry name" value="COMT-like"/>
</dbReference>
<sequence length="438" mass="45846">MDVEIPQALNPGYIGDAVKAAVGHVVSGHAHSTKGSSNASIQATAKVFGAIQGHWLSACLGVMLQLKVADALVDHAASSSSHDNAPAGQPAAARGAANGRGAAADDDDSAGMSIQQIAAACGASSPTATSHLYKVLRVLAQHEMLDELPGRKFTPNAATVQLVQGEAPSLGHMASHLINPPKWDAWKVLPQAVQQGKTAFVLAHGMDVYQYGELPEQAAYGEEFMKAMSFFTRHSLAGGATSLKDAYDWAGARVILDVGGGRGELLSSAMSWAGPQAKGLLLDRQMVIDSIDIPGMFEAKGVAGAAGRLTLMSGDVRQPFPQQAQQAQVDALLMKHFLSAFSDEDCALILKHCREVLAPGGSILLLQTLVPEAGDRQHNTCEDGVAPGLFAIEILAQCPGGAWRTLSEWQALFSAAGLRLAGNTSVGCNMNLMVWKAQ</sequence>
<proteinExistence type="predicted"/>
<dbReference type="GO" id="GO:0008171">
    <property type="term" value="F:O-methyltransferase activity"/>
    <property type="evidence" value="ECO:0007669"/>
    <property type="project" value="InterPro"/>
</dbReference>
<dbReference type="InterPro" id="IPR036388">
    <property type="entry name" value="WH-like_DNA-bd_sf"/>
</dbReference>
<dbReference type="InterPro" id="IPR036390">
    <property type="entry name" value="WH_DNA-bd_sf"/>
</dbReference>
<evidence type="ECO:0000313" key="6">
    <source>
        <dbReference type="EMBL" id="SZX60092.1"/>
    </source>
</evidence>
<evidence type="ECO:0000256" key="3">
    <source>
        <dbReference type="ARBA" id="ARBA00022691"/>
    </source>
</evidence>
<dbReference type="GO" id="GO:0032259">
    <property type="term" value="P:methylation"/>
    <property type="evidence" value="ECO:0007669"/>
    <property type="project" value="UniProtKB-KW"/>
</dbReference>
<feature type="region of interest" description="Disordered" evidence="4">
    <location>
        <begin position="78"/>
        <end position="108"/>
    </location>
</feature>
<dbReference type="Pfam" id="PF00891">
    <property type="entry name" value="Methyltransf_2"/>
    <property type="match status" value="1"/>
</dbReference>
<dbReference type="PANTHER" id="PTHR43712">
    <property type="entry name" value="PUTATIVE (AFU_ORTHOLOGUE AFUA_4G14580)-RELATED"/>
    <property type="match status" value="1"/>
</dbReference>
<evidence type="ECO:0000259" key="5">
    <source>
        <dbReference type="Pfam" id="PF00891"/>
    </source>
</evidence>
<keyword evidence="7" id="KW-1185">Reference proteome</keyword>
<feature type="domain" description="O-methyltransferase C-terminal" evidence="5">
    <location>
        <begin position="186"/>
        <end position="418"/>
    </location>
</feature>
<reference evidence="6 7" key="1">
    <citation type="submission" date="2016-10" db="EMBL/GenBank/DDBJ databases">
        <authorList>
            <person name="Cai Z."/>
        </authorList>
    </citation>
    <scope>NUCLEOTIDE SEQUENCE [LARGE SCALE GENOMIC DNA]</scope>
</reference>
<evidence type="ECO:0000256" key="4">
    <source>
        <dbReference type="SAM" id="MobiDB-lite"/>
    </source>
</evidence>
<dbReference type="Proteomes" id="UP000256970">
    <property type="component" value="Unassembled WGS sequence"/>
</dbReference>
<evidence type="ECO:0000256" key="2">
    <source>
        <dbReference type="ARBA" id="ARBA00022679"/>
    </source>
</evidence>
<dbReference type="InterPro" id="IPR029063">
    <property type="entry name" value="SAM-dependent_MTases_sf"/>
</dbReference>
<dbReference type="Gene3D" id="1.10.10.10">
    <property type="entry name" value="Winged helix-like DNA-binding domain superfamily/Winged helix DNA-binding domain"/>
    <property type="match status" value="1"/>
</dbReference>
<protein>
    <recommendedName>
        <fullName evidence="5">O-methyltransferase C-terminal domain-containing protein</fullName>
    </recommendedName>
</protein>
<dbReference type="PANTHER" id="PTHR43712:SF2">
    <property type="entry name" value="O-METHYLTRANSFERASE CICE"/>
    <property type="match status" value="1"/>
</dbReference>
<feature type="compositionally biased region" description="Low complexity" evidence="4">
    <location>
        <begin position="78"/>
        <end position="102"/>
    </location>
</feature>